<dbReference type="AlphaFoldDB" id="A0A0A2EY94"/>
<evidence type="ECO:0000256" key="5">
    <source>
        <dbReference type="ARBA" id="ARBA00022801"/>
    </source>
</evidence>
<dbReference type="PANTHER" id="PTHR11733">
    <property type="entry name" value="ZINC METALLOPROTEASE FAMILY M13 NEPRILYSIN-RELATED"/>
    <property type="match status" value="1"/>
</dbReference>
<comment type="caution">
    <text evidence="10">The sequence shown here is derived from an EMBL/GenBank/DDBJ whole genome shotgun (WGS) entry which is preliminary data.</text>
</comment>
<evidence type="ECO:0000256" key="1">
    <source>
        <dbReference type="ARBA" id="ARBA00001947"/>
    </source>
</evidence>
<dbReference type="Gene3D" id="1.10.1380.10">
    <property type="entry name" value="Neutral endopeptidase , domain2"/>
    <property type="match status" value="1"/>
</dbReference>
<dbReference type="STRING" id="36874.HQ34_05160"/>
<dbReference type="Gene3D" id="3.40.390.10">
    <property type="entry name" value="Collagenase (Catalytic Domain)"/>
    <property type="match status" value="1"/>
</dbReference>
<dbReference type="InterPro" id="IPR018497">
    <property type="entry name" value="Peptidase_M13_C"/>
</dbReference>
<dbReference type="PRINTS" id="PR00786">
    <property type="entry name" value="NEPRILYSIN"/>
</dbReference>
<keyword evidence="11" id="KW-1185">Reference proteome</keyword>
<dbReference type="PANTHER" id="PTHR11733:SF167">
    <property type="entry name" value="FI17812P1-RELATED"/>
    <property type="match status" value="1"/>
</dbReference>
<gene>
    <name evidence="10" type="ORF">HQ35_02780</name>
</gene>
<dbReference type="Pfam" id="PF01431">
    <property type="entry name" value="Peptidase_M13"/>
    <property type="match status" value="1"/>
</dbReference>
<keyword evidence="3" id="KW-0645">Protease</keyword>
<dbReference type="PROSITE" id="PS51257">
    <property type="entry name" value="PROKAR_LIPOPROTEIN"/>
    <property type="match status" value="1"/>
</dbReference>
<evidence type="ECO:0000259" key="9">
    <source>
        <dbReference type="Pfam" id="PF05649"/>
    </source>
</evidence>
<dbReference type="InterPro" id="IPR000718">
    <property type="entry name" value="Peptidase_M13"/>
</dbReference>
<evidence type="ECO:0000313" key="11">
    <source>
        <dbReference type="Proteomes" id="UP000030125"/>
    </source>
</evidence>
<organism evidence="10 11">
    <name type="scientific">Porphyromonas cangingivalis</name>
    <dbReference type="NCBI Taxonomy" id="36874"/>
    <lineage>
        <taxon>Bacteria</taxon>
        <taxon>Pseudomonadati</taxon>
        <taxon>Bacteroidota</taxon>
        <taxon>Bacteroidia</taxon>
        <taxon>Bacteroidales</taxon>
        <taxon>Porphyromonadaceae</taxon>
        <taxon>Porphyromonas</taxon>
    </lineage>
</organism>
<evidence type="ECO:0000256" key="7">
    <source>
        <dbReference type="ARBA" id="ARBA00023049"/>
    </source>
</evidence>
<evidence type="ECO:0000256" key="6">
    <source>
        <dbReference type="ARBA" id="ARBA00022833"/>
    </source>
</evidence>
<keyword evidence="4" id="KW-0479">Metal-binding</keyword>
<feature type="domain" description="Peptidase M13 N-terminal" evidence="9">
    <location>
        <begin position="48"/>
        <end position="424"/>
    </location>
</feature>
<evidence type="ECO:0000256" key="4">
    <source>
        <dbReference type="ARBA" id="ARBA00022723"/>
    </source>
</evidence>
<dbReference type="InterPro" id="IPR008753">
    <property type="entry name" value="Peptidase_M13_N"/>
</dbReference>
<protein>
    <submittedName>
        <fullName evidence="10">Peptidase M13</fullName>
    </submittedName>
</protein>
<dbReference type="CDD" id="cd08662">
    <property type="entry name" value="M13"/>
    <property type="match status" value="1"/>
</dbReference>
<dbReference type="Pfam" id="PF05649">
    <property type="entry name" value="Peptidase_M13_N"/>
    <property type="match status" value="1"/>
</dbReference>
<comment type="cofactor">
    <cofactor evidence="1">
        <name>Zn(2+)</name>
        <dbReference type="ChEBI" id="CHEBI:29105"/>
    </cofactor>
</comment>
<dbReference type="PROSITE" id="PS51885">
    <property type="entry name" value="NEPRILYSIN"/>
    <property type="match status" value="1"/>
</dbReference>
<keyword evidence="6" id="KW-0862">Zinc</keyword>
<dbReference type="InterPro" id="IPR024079">
    <property type="entry name" value="MetalloPept_cat_dom_sf"/>
</dbReference>
<evidence type="ECO:0000256" key="2">
    <source>
        <dbReference type="ARBA" id="ARBA00007357"/>
    </source>
</evidence>
<evidence type="ECO:0000256" key="3">
    <source>
        <dbReference type="ARBA" id="ARBA00022670"/>
    </source>
</evidence>
<dbReference type="eggNOG" id="COG3590">
    <property type="taxonomic scope" value="Bacteria"/>
</dbReference>
<dbReference type="GO" id="GO:0004222">
    <property type="term" value="F:metalloendopeptidase activity"/>
    <property type="evidence" value="ECO:0007669"/>
    <property type="project" value="InterPro"/>
</dbReference>
<dbReference type="RefSeq" id="WP_036850812.1">
    <property type="nucleotide sequence ID" value="NZ_JQJD01000010.1"/>
</dbReference>
<dbReference type="GO" id="GO:0016485">
    <property type="term" value="P:protein processing"/>
    <property type="evidence" value="ECO:0007669"/>
    <property type="project" value="TreeGrafter"/>
</dbReference>
<comment type="similarity">
    <text evidence="2">Belongs to the peptidase M13 family.</text>
</comment>
<dbReference type="GO" id="GO:0005886">
    <property type="term" value="C:plasma membrane"/>
    <property type="evidence" value="ECO:0007669"/>
    <property type="project" value="TreeGrafter"/>
</dbReference>
<dbReference type="InterPro" id="IPR042089">
    <property type="entry name" value="Peptidase_M13_dom_2"/>
</dbReference>
<dbReference type="MEROPS" id="M13.009"/>
<sequence>MKKVLLPFAGMVCATMLFTGCQPQKSQEKERVVVPGIDTTAMDKSVNPKADFYRYVNGGWMAANPLKEEYGNYGSFHVLRDSAQSIARYIIEHLDGSVAGSDEAKAKTLYTLAMDEDKLNADGATPVKAALERIDAIGDMDGLVNFLAEAANNGNQFLFYTYVTIDNDNSSRHILELAQPSLIMGDQDYYQDTPNYKNFQEGYLTYISKLLTLSGSTEEEAMNIAKNVYATEKKLSDILYTKIQLREPELNWNKTERSAFLSAYKFPWETYFNQRKGLENFETLNVAQKDYIKKFDTFINTIALEDLKNYFKVITLNGAADYLSEDFRKASFDFSGKLMSGLQEMQPRWKEAVELVDDTFGEVVGKIYTKEHFPAAAKERMTTLVENLKIALSERIASLEWMSDETKKNAQEKLAAFKVKIGYPDKWEGYAELEVDDSSLYAFVSKYGKYQTEKNIADLNKPVDVNKWYMNPHTVNAYYNPTTNEICFPAGILQPPFFNLDADDPVNYGAIGVVIGHEMTHGFDDQGRKYDKNGNMSNWWTKEDEEKFNASTAKLVDQFNQIIVADDVHADGHNTLGENIADQGGLIVAFEAMKKAMGDKPQELIDGMTPEQRFFIAYARVWGQNIRKETILRLTKVDVHSLGEWRVNQTLRNIPAFYEAFDIQEGDPMYLAPEDRVLVW</sequence>
<accession>A0A0A2EY94</accession>
<proteinExistence type="inferred from homology"/>
<evidence type="ECO:0000259" key="8">
    <source>
        <dbReference type="Pfam" id="PF01431"/>
    </source>
</evidence>
<evidence type="ECO:0000313" key="10">
    <source>
        <dbReference type="EMBL" id="KGN82495.1"/>
    </source>
</evidence>
<keyword evidence="7" id="KW-0482">Metalloprotease</keyword>
<reference evidence="10 11" key="1">
    <citation type="submission" date="2014-08" db="EMBL/GenBank/DDBJ databases">
        <title>Porphyromonas cangingivalis strain:COT-109_OH1386 Genome sequencing.</title>
        <authorList>
            <person name="Wallis C."/>
            <person name="Deusch O."/>
            <person name="O'Flynn C."/>
            <person name="Davis I."/>
            <person name="Jospin G."/>
            <person name="Darling A.E."/>
            <person name="Coil D.A."/>
            <person name="Alexiev A."/>
            <person name="Horsfall A."/>
            <person name="Kirkwood N."/>
            <person name="Harris S."/>
            <person name="Eisen J.A."/>
        </authorList>
    </citation>
    <scope>NUCLEOTIDE SEQUENCE [LARGE SCALE GENOMIC DNA]</scope>
    <source>
        <strain evidence="11">COT-109 OH1386</strain>
    </source>
</reference>
<dbReference type="Proteomes" id="UP000030125">
    <property type="component" value="Unassembled WGS sequence"/>
</dbReference>
<keyword evidence="5" id="KW-0378">Hydrolase</keyword>
<dbReference type="SUPFAM" id="SSF55486">
    <property type="entry name" value="Metalloproteases ('zincins'), catalytic domain"/>
    <property type="match status" value="1"/>
</dbReference>
<name>A0A0A2EY94_PORCN</name>
<dbReference type="EMBL" id="JQJD01000010">
    <property type="protein sequence ID" value="KGN82495.1"/>
    <property type="molecule type" value="Genomic_DNA"/>
</dbReference>
<feature type="domain" description="Peptidase M13 C-terminal" evidence="8">
    <location>
        <begin position="476"/>
        <end position="677"/>
    </location>
</feature>
<dbReference type="GO" id="GO:0046872">
    <property type="term" value="F:metal ion binding"/>
    <property type="evidence" value="ECO:0007669"/>
    <property type="project" value="UniProtKB-KW"/>
</dbReference>